<evidence type="ECO:0000313" key="1">
    <source>
        <dbReference type="EMBL" id="PKA67004.1"/>
    </source>
</evidence>
<name>A0A2I0BGV9_9ASPA</name>
<evidence type="ECO:0000313" key="2">
    <source>
        <dbReference type="Proteomes" id="UP000236161"/>
    </source>
</evidence>
<sequence length="63" mass="7133">MWDDSFLHPSHHSLFGLEACQEPASLPALFGHGRHRPTSFRLVCPRTTSYYGRSALIPYCNIS</sequence>
<accession>A0A2I0BGV9</accession>
<proteinExistence type="predicted"/>
<reference evidence="1 2" key="1">
    <citation type="journal article" date="2017" name="Nature">
        <title>The Apostasia genome and the evolution of orchids.</title>
        <authorList>
            <person name="Zhang G.Q."/>
            <person name="Liu K.W."/>
            <person name="Li Z."/>
            <person name="Lohaus R."/>
            <person name="Hsiao Y.Y."/>
            <person name="Niu S.C."/>
            <person name="Wang J.Y."/>
            <person name="Lin Y.C."/>
            <person name="Xu Q."/>
            <person name="Chen L.J."/>
            <person name="Yoshida K."/>
            <person name="Fujiwara S."/>
            <person name="Wang Z.W."/>
            <person name="Zhang Y.Q."/>
            <person name="Mitsuda N."/>
            <person name="Wang M."/>
            <person name="Liu G.H."/>
            <person name="Pecoraro L."/>
            <person name="Huang H.X."/>
            <person name="Xiao X.J."/>
            <person name="Lin M."/>
            <person name="Wu X.Y."/>
            <person name="Wu W.L."/>
            <person name="Chen Y.Y."/>
            <person name="Chang S.B."/>
            <person name="Sakamoto S."/>
            <person name="Ohme-Takagi M."/>
            <person name="Yagi M."/>
            <person name="Zeng S.J."/>
            <person name="Shen C.Y."/>
            <person name="Yeh C.M."/>
            <person name="Luo Y.B."/>
            <person name="Tsai W.C."/>
            <person name="Van de Peer Y."/>
            <person name="Liu Z.J."/>
        </authorList>
    </citation>
    <scope>NUCLEOTIDE SEQUENCE [LARGE SCALE GENOMIC DNA]</scope>
    <source>
        <strain evidence="2">cv. Shenzhen</strain>
        <tissue evidence="1">Stem</tissue>
    </source>
</reference>
<protein>
    <submittedName>
        <fullName evidence="1">Uncharacterized protein</fullName>
    </submittedName>
</protein>
<dbReference type="EMBL" id="KZ451883">
    <property type="protein sequence ID" value="PKA67004.1"/>
    <property type="molecule type" value="Genomic_DNA"/>
</dbReference>
<keyword evidence="2" id="KW-1185">Reference proteome</keyword>
<dbReference type="Proteomes" id="UP000236161">
    <property type="component" value="Unassembled WGS sequence"/>
</dbReference>
<gene>
    <name evidence="1" type="ORF">AXF42_Ash004495</name>
</gene>
<organism evidence="1 2">
    <name type="scientific">Apostasia shenzhenica</name>
    <dbReference type="NCBI Taxonomy" id="1088818"/>
    <lineage>
        <taxon>Eukaryota</taxon>
        <taxon>Viridiplantae</taxon>
        <taxon>Streptophyta</taxon>
        <taxon>Embryophyta</taxon>
        <taxon>Tracheophyta</taxon>
        <taxon>Spermatophyta</taxon>
        <taxon>Magnoliopsida</taxon>
        <taxon>Liliopsida</taxon>
        <taxon>Asparagales</taxon>
        <taxon>Orchidaceae</taxon>
        <taxon>Apostasioideae</taxon>
        <taxon>Apostasia</taxon>
    </lineage>
</organism>
<dbReference type="AlphaFoldDB" id="A0A2I0BGV9"/>